<keyword evidence="2" id="KW-0238">DNA-binding</keyword>
<sequence>MYQIVRERSGHLERVRRLHRPEQGKVLNILAGHHAIVEGMVLDNENQAVKAIRDHLSQTFARVEAPPQELPHYFV</sequence>
<evidence type="ECO:0008006" key="6">
    <source>
        <dbReference type="Google" id="ProtNLM"/>
    </source>
</evidence>
<dbReference type="Gene3D" id="1.20.120.530">
    <property type="entry name" value="GntR ligand-binding domain-like"/>
    <property type="match status" value="1"/>
</dbReference>
<name>A0A2D2C6M7_9RHOB</name>
<evidence type="ECO:0000313" key="4">
    <source>
        <dbReference type="EMBL" id="ATQ58127.1"/>
    </source>
</evidence>
<dbReference type="InterPro" id="IPR008920">
    <property type="entry name" value="TF_FadR/GntR_C"/>
</dbReference>
<dbReference type="EMBL" id="CP024424">
    <property type="protein sequence ID" value="ATQ58127.1"/>
    <property type="molecule type" value="Genomic_DNA"/>
</dbReference>
<dbReference type="GO" id="GO:0003677">
    <property type="term" value="F:DNA binding"/>
    <property type="evidence" value="ECO:0007669"/>
    <property type="project" value="UniProtKB-KW"/>
</dbReference>
<protein>
    <recommendedName>
        <fullName evidence="6">FCD domain-containing protein</fullName>
    </recommendedName>
</protein>
<accession>A0A2D2C6M7</accession>
<organism evidence="4 5">
    <name type="scientific">Paracoccus yeei</name>
    <dbReference type="NCBI Taxonomy" id="147645"/>
    <lineage>
        <taxon>Bacteria</taxon>
        <taxon>Pseudomonadati</taxon>
        <taxon>Pseudomonadota</taxon>
        <taxon>Alphaproteobacteria</taxon>
        <taxon>Rhodobacterales</taxon>
        <taxon>Paracoccaceae</taxon>
        <taxon>Paracoccus</taxon>
    </lineage>
</organism>
<dbReference type="RefSeq" id="WP_099650486.1">
    <property type="nucleotide sequence ID" value="NZ_CAJGAB010000005.1"/>
</dbReference>
<keyword evidence="4" id="KW-0614">Plasmid</keyword>
<keyword evidence="3" id="KW-0804">Transcription</keyword>
<dbReference type="Proteomes" id="UP000229314">
    <property type="component" value="Plasmid pTT13-2"/>
</dbReference>
<evidence type="ECO:0000256" key="3">
    <source>
        <dbReference type="ARBA" id="ARBA00023163"/>
    </source>
</evidence>
<geneLocation type="plasmid" evidence="5">
    <name>ptt13-2</name>
</geneLocation>
<dbReference type="GeneID" id="78899943"/>
<evidence type="ECO:0000313" key="5">
    <source>
        <dbReference type="Proteomes" id="UP000229314"/>
    </source>
</evidence>
<keyword evidence="1" id="KW-0805">Transcription regulation</keyword>
<dbReference type="AlphaFoldDB" id="A0A2D2C6M7"/>
<proteinExistence type="predicted"/>
<dbReference type="SUPFAM" id="SSF48008">
    <property type="entry name" value="GntR ligand-binding domain-like"/>
    <property type="match status" value="1"/>
</dbReference>
<reference evidence="4 5" key="1">
    <citation type="submission" date="2017-10" db="EMBL/GenBank/DDBJ databases">
        <title>Complete genome sequence of Paracoccus yeei TT13 isolated from human skin.</title>
        <authorList>
            <person name="Lee K."/>
            <person name="Lim J.Y."/>
            <person name="Hwang I."/>
        </authorList>
    </citation>
    <scope>NUCLEOTIDE SEQUENCE [LARGE SCALE GENOMIC DNA]</scope>
    <source>
        <strain evidence="4 5">TT13</strain>
        <plasmid evidence="5">Plasmid ptt13-2</plasmid>
    </source>
</reference>
<evidence type="ECO:0000256" key="2">
    <source>
        <dbReference type="ARBA" id="ARBA00023125"/>
    </source>
</evidence>
<evidence type="ECO:0000256" key="1">
    <source>
        <dbReference type="ARBA" id="ARBA00023015"/>
    </source>
</evidence>
<gene>
    <name evidence="4" type="ORF">PYTT13_20045</name>
</gene>